<evidence type="ECO:0000313" key="8">
    <source>
        <dbReference type="WBParaSite" id="ALUE_0000542401-mRNA-1"/>
    </source>
</evidence>
<dbReference type="SMART" id="SM00360">
    <property type="entry name" value="RRM"/>
    <property type="match status" value="1"/>
</dbReference>
<dbReference type="CDD" id="cd12407">
    <property type="entry name" value="RRM_FOX1_like"/>
    <property type="match status" value="1"/>
</dbReference>
<feature type="domain" description="RRM" evidence="6">
    <location>
        <begin position="102"/>
        <end position="178"/>
    </location>
</feature>
<keyword evidence="2 4" id="KW-0694">RNA-binding</keyword>
<dbReference type="PANTHER" id="PTHR15597:SF22">
    <property type="entry name" value="RNA-BINDING FOX PROTEIN 1, ISOFORM H"/>
    <property type="match status" value="1"/>
</dbReference>
<evidence type="ECO:0000313" key="7">
    <source>
        <dbReference type="Proteomes" id="UP000036681"/>
    </source>
</evidence>
<reference evidence="8" key="1">
    <citation type="submission" date="2017-02" db="UniProtKB">
        <authorList>
            <consortium name="WormBaseParasite"/>
        </authorList>
    </citation>
    <scope>IDENTIFICATION</scope>
</reference>
<dbReference type="Pfam" id="PF00076">
    <property type="entry name" value="RRM_1"/>
    <property type="match status" value="1"/>
</dbReference>
<feature type="compositionally biased region" description="Polar residues" evidence="5">
    <location>
        <begin position="81"/>
        <end position="98"/>
    </location>
</feature>
<dbReference type="AlphaFoldDB" id="A0A0M3HSH6"/>
<evidence type="ECO:0000256" key="2">
    <source>
        <dbReference type="ARBA" id="ARBA00022884"/>
    </source>
</evidence>
<dbReference type="Gene3D" id="3.30.70.330">
    <property type="match status" value="1"/>
</dbReference>
<evidence type="ECO:0000256" key="4">
    <source>
        <dbReference type="PROSITE-ProRule" id="PRU00176"/>
    </source>
</evidence>
<dbReference type="Proteomes" id="UP000036681">
    <property type="component" value="Unplaced"/>
</dbReference>
<evidence type="ECO:0000256" key="1">
    <source>
        <dbReference type="ARBA" id="ARBA00004123"/>
    </source>
</evidence>
<dbReference type="PROSITE" id="PS50102">
    <property type="entry name" value="RRM"/>
    <property type="match status" value="1"/>
</dbReference>
<dbReference type="GO" id="GO:0003729">
    <property type="term" value="F:mRNA binding"/>
    <property type="evidence" value="ECO:0007669"/>
    <property type="project" value="TreeGrafter"/>
</dbReference>
<dbReference type="WBParaSite" id="ALUE_0000542401-mRNA-1">
    <property type="protein sequence ID" value="ALUE_0000542401-mRNA-1"/>
    <property type="gene ID" value="ALUE_0000542401"/>
</dbReference>
<dbReference type="GO" id="GO:0000381">
    <property type="term" value="P:regulation of alternative mRNA splicing, via spliceosome"/>
    <property type="evidence" value="ECO:0007669"/>
    <property type="project" value="InterPro"/>
</dbReference>
<name>A0A0M3HSH6_ASCLU</name>
<dbReference type="InterPro" id="IPR034237">
    <property type="entry name" value="FOX1_RRM"/>
</dbReference>
<keyword evidence="7" id="KW-1185">Reference proteome</keyword>
<dbReference type="SUPFAM" id="SSF54928">
    <property type="entry name" value="RNA-binding domain, RBD"/>
    <property type="match status" value="1"/>
</dbReference>
<dbReference type="InterPro" id="IPR047131">
    <property type="entry name" value="RBFOX1-like"/>
</dbReference>
<feature type="compositionally biased region" description="Pro residues" evidence="5">
    <location>
        <begin position="67"/>
        <end position="80"/>
    </location>
</feature>
<dbReference type="PANTHER" id="PTHR15597">
    <property type="entry name" value="ATAXIN 2-BINDING PROTEIN 1-RELATED"/>
    <property type="match status" value="1"/>
</dbReference>
<proteinExistence type="predicted"/>
<dbReference type="GO" id="GO:0005737">
    <property type="term" value="C:cytoplasm"/>
    <property type="evidence" value="ECO:0007669"/>
    <property type="project" value="TreeGrafter"/>
</dbReference>
<organism evidence="7 8">
    <name type="scientific">Ascaris lumbricoides</name>
    <name type="common">Giant roundworm</name>
    <dbReference type="NCBI Taxonomy" id="6252"/>
    <lineage>
        <taxon>Eukaryota</taxon>
        <taxon>Metazoa</taxon>
        <taxon>Ecdysozoa</taxon>
        <taxon>Nematoda</taxon>
        <taxon>Chromadorea</taxon>
        <taxon>Rhabditida</taxon>
        <taxon>Spirurina</taxon>
        <taxon>Ascaridomorpha</taxon>
        <taxon>Ascaridoidea</taxon>
        <taxon>Ascarididae</taxon>
        <taxon>Ascaris</taxon>
    </lineage>
</organism>
<dbReference type="GO" id="GO:0005634">
    <property type="term" value="C:nucleus"/>
    <property type="evidence" value="ECO:0007669"/>
    <property type="project" value="UniProtKB-SubCell"/>
</dbReference>
<dbReference type="InterPro" id="IPR012677">
    <property type="entry name" value="Nucleotide-bd_a/b_plait_sf"/>
</dbReference>
<evidence type="ECO:0000259" key="6">
    <source>
        <dbReference type="PROSITE" id="PS50102"/>
    </source>
</evidence>
<sequence length="503" mass="53498">MGKYMQKIFIAAAAMHQQAGMLAAAPTTVTSMGSVEGDKQDENQISREQYDLQLQMQMAAVAAIGPQMPPPSSVAQPQPPTANVLTTPDPSTSANSSDGAPKRLHVSNIPFRFRDPDLRAMFEKYGPVTDVEIIFNERGSKGFGFVTMEKAADAEKARQELHGSSVEGRKIESVIWRRTEMASTAFLYRLFSGSHVTSAVWVGIGTERGRHANRRLFEVNCATARIHTKKPKVAPGVVDANFAVAALQGAALQQAAAANRAMYLRSPLAQALAVRNLQGLGIQGQLAALGAQQQQFPFMAPLAAHMQSQGLLLGSAQLPQAAQHVQQAYDPNALLTEQARLQLAAAQGSFTIPARDPGLCVLWVTILIFMSTNALVASDCRPRRAALAYRALAAHEQGCAQQVMKWKFSVFEENIALLKELFGVSSKNKTCSILMYGCLTANPALVAAAAARGAAAAAANVGAGGAGTTSIGEQYLGSALTAALPGYPAVATAYRTLNRFAPY</sequence>
<comment type="subcellular location">
    <subcellularLocation>
        <location evidence="1">Nucleus</location>
    </subcellularLocation>
</comment>
<protein>
    <submittedName>
        <fullName evidence="8">RRM domain-containing protein</fullName>
    </submittedName>
</protein>
<dbReference type="InterPro" id="IPR000504">
    <property type="entry name" value="RRM_dom"/>
</dbReference>
<dbReference type="GO" id="GO:0007399">
    <property type="term" value="P:nervous system development"/>
    <property type="evidence" value="ECO:0007669"/>
    <property type="project" value="InterPro"/>
</dbReference>
<dbReference type="InterPro" id="IPR035979">
    <property type="entry name" value="RBD_domain_sf"/>
</dbReference>
<evidence type="ECO:0000256" key="5">
    <source>
        <dbReference type="SAM" id="MobiDB-lite"/>
    </source>
</evidence>
<accession>A0A0M3HSH6</accession>
<keyword evidence="3" id="KW-0539">Nucleus</keyword>
<feature type="region of interest" description="Disordered" evidence="5">
    <location>
        <begin position="65"/>
        <end position="103"/>
    </location>
</feature>
<dbReference type="FunFam" id="3.30.70.330:FF:000821">
    <property type="entry name" value="Sex determination protein fox-1"/>
    <property type="match status" value="1"/>
</dbReference>
<evidence type="ECO:0000256" key="3">
    <source>
        <dbReference type="ARBA" id="ARBA00023242"/>
    </source>
</evidence>